<dbReference type="Pfam" id="PF02683">
    <property type="entry name" value="DsbD_TM"/>
    <property type="match status" value="1"/>
</dbReference>
<feature type="transmembrane region" description="Helical" evidence="6">
    <location>
        <begin position="76"/>
        <end position="97"/>
    </location>
</feature>
<evidence type="ECO:0000256" key="2">
    <source>
        <dbReference type="ARBA" id="ARBA00006143"/>
    </source>
</evidence>
<feature type="domain" description="Cytochrome C biogenesis protein transmembrane" evidence="7">
    <location>
        <begin position="39"/>
        <end position="208"/>
    </location>
</feature>
<comment type="similarity">
    <text evidence="2">Belongs to the DsbD family.</text>
</comment>
<evidence type="ECO:0000256" key="5">
    <source>
        <dbReference type="ARBA" id="ARBA00023136"/>
    </source>
</evidence>
<dbReference type="InterPro" id="IPR051790">
    <property type="entry name" value="Cytochrome_c-biogenesis_DsbD"/>
</dbReference>
<feature type="transmembrane region" description="Helical" evidence="6">
    <location>
        <begin position="40"/>
        <end position="64"/>
    </location>
</feature>
<keyword evidence="4 6" id="KW-1133">Transmembrane helix</keyword>
<evidence type="ECO:0000259" key="7">
    <source>
        <dbReference type="Pfam" id="PF02683"/>
    </source>
</evidence>
<dbReference type="PANTHER" id="PTHR31272">
    <property type="entry name" value="CYTOCHROME C-TYPE BIOGENESIS PROTEIN HI_1454-RELATED"/>
    <property type="match status" value="1"/>
</dbReference>
<evidence type="ECO:0000256" key="3">
    <source>
        <dbReference type="ARBA" id="ARBA00022692"/>
    </source>
</evidence>
<dbReference type="InterPro" id="IPR003834">
    <property type="entry name" value="Cyt_c_assmbl_TM_dom"/>
</dbReference>
<evidence type="ECO:0000256" key="1">
    <source>
        <dbReference type="ARBA" id="ARBA00004141"/>
    </source>
</evidence>
<evidence type="ECO:0000256" key="4">
    <source>
        <dbReference type="ARBA" id="ARBA00022989"/>
    </source>
</evidence>
<dbReference type="GO" id="GO:0017004">
    <property type="term" value="P:cytochrome complex assembly"/>
    <property type="evidence" value="ECO:0007669"/>
    <property type="project" value="InterPro"/>
</dbReference>
<feature type="transmembrane region" description="Helical" evidence="6">
    <location>
        <begin position="292"/>
        <end position="311"/>
    </location>
</feature>
<evidence type="ECO:0000313" key="9">
    <source>
        <dbReference type="Proteomes" id="UP000034087"/>
    </source>
</evidence>
<dbReference type="EMBL" id="LCIR01000003">
    <property type="protein sequence ID" value="KKT60184.1"/>
    <property type="molecule type" value="Genomic_DNA"/>
</dbReference>
<dbReference type="Proteomes" id="UP000034087">
    <property type="component" value="Unassembled WGS sequence"/>
</dbReference>
<comment type="subcellular location">
    <subcellularLocation>
        <location evidence="1">Membrane</location>
        <topology evidence="1">Multi-pass membrane protein</topology>
    </subcellularLocation>
</comment>
<proteinExistence type="inferred from homology"/>
<dbReference type="AlphaFoldDB" id="A0A0G1LJZ9"/>
<protein>
    <submittedName>
        <fullName evidence="8">Disulfide bond oxidoreductase D family protein</fullName>
    </submittedName>
</protein>
<accession>A0A0G1LJZ9</accession>
<dbReference type="GO" id="GO:0016020">
    <property type="term" value="C:membrane"/>
    <property type="evidence" value="ECO:0007669"/>
    <property type="project" value="UniProtKB-SubCell"/>
</dbReference>
<gene>
    <name evidence="8" type="ORF">UW53_C0003G0095</name>
</gene>
<feature type="transmembrane region" description="Helical" evidence="6">
    <location>
        <begin position="230"/>
        <end position="248"/>
    </location>
</feature>
<feature type="transmembrane region" description="Helical" evidence="6">
    <location>
        <begin position="200"/>
        <end position="218"/>
    </location>
</feature>
<comment type="caution">
    <text evidence="8">The sequence shown here is derived from an EMBL/GenBank/DDBJ whole genome shotgun (WGS) entry which is preliminary data.</text>
</comment>
<dbReference type="PATRIC" id="fig|1618645.3.peg.305"/>
<feature type="transmembrane region" description="Helical" evidence="6">
    <location>
        <begin position="9"/>
        <end position="28"/>
    </location>
</feature>
<evidence type="ECO:0000313" key="8">
    <source>
        <dbReference type="EMBL" id="KKT60184.1"/>
    </source>
</evidence>
<organism evidence="8 9">
    <name type="scientific">Candidatus Giovannonibacteria bacterium GW2011_GWA1_44_25</name>
    <dbReference type="NCBI Taxonomy" id="1618645"/>
    <lineage>
        <taxon>Bacteria</taxon>
        <taxon>Candidatus Giovannoniibacteriota</taxon>
    </lineage>
</organism>
<dbReference type="PANTHER" id="PTHR31272:SF9">
    <property type="entry name" value="BLL1027 PROTEIN"/>
    <property type="match status" value="1"/>
</dbReference>
<feature type="transmembrane region" description="Helical" evidence="6">
    <location>
        <begin position="109"/>
        <end position="133"/>
    </location>
</feature>
<evidence type="ECO:0000256" key="6">
    <source>
        <dbReference type="SAM" id="Phobius"/>
    </source>
</evidence>
<feature type="transmembrane region" description="Helical" evidence="6">
    <location>
        <begin position="154"/>
        <end position="180"/>
    </location>
</feature>
<sequence length="324" mass="35180">MTSKIRNSLIIFSFLLLSITIIGIFWLVTTPGAQAGLIFAYAAGLSMIFLPCTLPLVFVIVPLAMKQSPLKGLTMALLFGLGLAITLSIYGAAVAWVGGYIGMNAIIRWMFGIAGAMAFVFGLSELKLLALRLPFMAKVLPTSLQKGGNYSKSFFMGLFLGNAGVGCPNPAFYVLLTYIATVGTVSDGVLLGVVHGLGRATPLIFLVILAILGINTMNWVSRSQVKVERFMAWGLVGIGAYLFQYLPFKMAFWEGSIFHVIWNNIVSKTLPSIAESERIEELLNIQGGTATILPWVFIGLMVGAVIIWDAFVQRKKLSQNQVIQ</sequence>
<name>A0A0G1LJZ9_9BACT</name>
<keyword evidence="3 6" id="KW-0812">Transmembrane</keyword>
<reference evidence="8 9" key="1">
    <citation type="journal article" date="2015" name="Nature">
        <title>rRNA introns, odd ribosomes, and small enigmatic genomes across a large radiation of phyla.</title>
        <authorList>
            <person name="Brown C.T."/>
            <person name="Hug L.A."/>
            <person name="Thomas B.C."/>
            <person name="Sharon I."/>
            <person name="Castelle C.J."/>
            <person name="Singh A."/>
            <person name="Wilkins M.J."/>
            <person name="Williams K.H."/>
            <person name="Banfield J.F."/>
        </authorList>
    </citation>
    <scope>NUCLEOTIDE SEQUENCE [LARGE SCALE GENOMIC DNA]</scope>
</reference>
<keyword evidence="5 6" id="KW-0472">Membrane</keyword>